<dbReference type="InterPro" id="IPR036390">
    <property type="entry name" value="WH_DNA-bd_sf"/>
</dbReference>
<dbReference type="Proteomes" id="UP000196573">
    <property type="component" value="Unassembled WGS sequence"/>
</dbReference>
<dbReference type="SUPFAM" id="SSF53850">
    <property type="entry name" value="Periplasmic binding protein-like II"/>
    <property type="match status" value="1"/>
</dbReference>
<protein>
    <submittedName>
        <fullName evidence="6">HTH-type transcriptional regulator SyrM 1</fullName>
    </submittedName>
</protein>
<dbReference type="GO" id="GO:0003677">
    <property type="term" value="F:DNA binding"/>
    <property type="evidence" value="ECO:0007669"/>
    <property type="project" value="UniProtKB-KW"/>
</dbReference>
<dbReference type="InterPro" id="IPR000847">
    <property type="entry name" value="LysR_HTH_N"/>
</dbReference>
<dbReference type="SUPFAM" id="SSF46785">
    <property type="entry name" value="Winged helix' DNA-binding domain"/>
    <property type="match status" value="1"/>
</dbReference>
<dbReference type="OrthoDB" id="8839911at2"/>
<keyword evidence="2" id="KW-0805">Transcription regulation</keyword>
<dbReference type="AlphaFoldDB" id="A0A1X7ASE6"/>
<dbReference type="Pfam" id="PF00126">
    <property type="entry name" value="HTH_1"/>
    <property type="match status" value="1"/>
</dbReference>
<feature type="domain" description="HTH lysR-type" evidence="5">
    <location>
        <begin position="48"/>
        <end position="105"/>
    </location>
</feature>
<reference evidence="6 7" key="1">
    <citation type="submission" date="2017-03" db="EMBL/GenBank/DDBJ databases">
        <authorList>
            <person name="Afonso C.L."/>
            <person name="Miller P.J."/>
            <person name="Scott M.A."/>
            <person name="Spackman E."/>
            <person name="Goraichik I."/>
            <person name="Dimitrov K.M."/>
            <person name="Suarez D.L."/>
            <person name="Swayne D.E."/>
        </authorList>
    </citation>
    <scope>NUCLEOTIDE SEQUENCE [LARGE SCALE GENOMIC DNA]</scope>
    <source>
        <strain evidence="6">SB41UT1</strain>
    </source>
</reference>
<keyword evidence="7" id="KW-1185">Reference proteome</keyword>
<proteinExistence type="inferred from homology"/>
<dbReference type="Gene3D" id="3.40.190.10">
    <property type="entry name" value="Periplasmic binding protein-like II"/>
    <property type="match status" value="2"/>
</dbReference>
<dbReference type="InterPro" id="IPR036388">
    <property type="entry name" value="WH-like_DNA-bd_sf"/>
</dbReference>
<dbReference type="InterPro" id="IPR037402">
    <property type="entry name" value="YidZ_PBP2"/>
</dbReference>
<dbReference type="GO" id="GO:0003700">
    <property type="term" value="F:DNA-binding transcription factor activity"/>
    <property type="evidence" value="ECO:0007669"/>
    <property type="project" value="InterPro"/>
</dbReference>
<evidence type="ECO:0000256" key="3">
    <source>
        <dbReference type="ARBA" id="ARBA00023125"/>
    </source>
</evidence>
<dbReference type="PROSITE" id="PS50931">
    <property type="entry name" value="HTH_LYSR"/>
    <property type="match status" value="1"/>
</dbReference>
<evidence type="ECO:0000313" key="6">
    <source>
        <dbReference type="EMBL" id="SMA50347.1"/>
    </source>
</evidence>
<dbReference type="PANTHER" id="PTHR30118:SF15">
    <property type="entry name" value="TRANSCRIPTIONAL REGULATORY PROTEIN"/>
    <property type="match status" value="1"/>
</dbReference>
<keyword evidence="4" id="KW-0804">Transcription</keyword>
<dbReference type="PANTHER" id="PTHR30118">
    <property type="entry name" value="HTH-TYPE TRANSCRIPTIONAL REGULATOR LEUO-RELATED"/>
    <property type="match status" value="1"/>
</dbReference>
<dbReference type="InterPro" id="IPR050389">
    <property type="entry name" value="LysR-type_TF"/>
</dbReference>
<dbReference type="CDD" id="cd08417">
    <property type="entry name" value="PBP2_Nitroaromatics_like"/>
    <property type="match status" value="1"/>
</dbReference>
<gene>
    <name evidence="6" type="primary">syrM1_2</name>
    <name evidence="6" type="ORF">EHSB41UT_04144</name>
</gene>
<dbReference type="InterPro" id="IPR005119">
    <property type="entry name" value="LysR_subst-bd"/>
</dbReference>
<name>A0A1X7ASE6_9GAMM</name>
<evidence type="ECO:0000259" key="5">
    <source>
        <dbReference type="PROSITE" id="PS50931"/>
    </source>
</evidence>
<accession>A0A1X7ASE6</accession>
<evidence type="ECO:0000313" key="7">
    <source>
        <dbReference type="Proteomes" id="UP000196573"/>
    </source>
</evidence>
<organism evidence="6 7">
    <name type="scientific">Parendozoicomonas haliclonae</name>
    <dbReference type="NCBI Taxonomy" id="1960125"/>
    <lineage>
        <taxon>Bacteria</taxon>
        <taxon>Pseudomonadati</taxon>
        <taxon>Pseudomonadota</taxon>
        <taxon>Gammaproteobacteria</taxon>
        <taxon>Oceanospirillales</taxon>
        <taxon>Endozoicomonadaceae</taxon>
        <taxon>Parendozoicomonas</taxon>
    </lineage>
</organism>
<comment type="similarity">
    <text evidence="1">Belongs to the LysR transcriptional regulatory family.</text>
</comment>
<dbReference type="Gene3D" id="1.10.10.10">
    <property type="entry name" value="Winged helix-like DNA-binding domain superfamily/Winged helix DNA-binding domain"/>
    <property type="match status" value="1"/>
</dbReference>
<sequence length="354" mass="39966">MFAICPVAEVCEPVMRPTQKESNFYKKTKAFMPGQNGNQLDGLSLSRLNLNLLPSLKALLDTRSVTDAAKLLCVTQPTMSRNLAQLRENLCDPILVRSCNRTELSELAKSIHPSVNHLVIEAATIFENASFDPQTTCRHFRIAGSYAVVEKILPGVLCELRKLAPNFTFDVELLNEHVIEKLHRGEIDLALGYSGQPPSGLRSQEIMRCRLACMMSATHPLADRIFTLEELTEYPHLMQKGGCGMSSQVKSFYERIGIEPQMSISSFCAAKSVVAGSDYICLHTPIKEVASEGLVLRELPDEVVEIDHRMVWPEYWNANRSHRWLRDHLFQSLRRFVERNDEPGYTVLHRQAVA</sequence>
<evidence type="ECO:0000256" key="2">
    <source>
        <dbReference type="ARBA" id="ARBA00023015"/>
    </source>
</evidence>
<evidence type="ECO:0000256" key="1">
    <source>
        <dbReference type="ARBA" id="ARBA00009437"/>
    </source>
</evidence>
<dbReference type="Pfam" id="PF03466">
    <property type="entry name" value="LysR_substrate"/>
    <property type="match status" value="1"/>
</dbReference>
<evidence type="ECO:0000256" key="4">
    <source>
        <dbReference type="ARBA" id="ARBA00023163"/>
    </source>
</evidence>
<keyword evidence="3" id="KW-0238">DNA-binding</keyword>
<dbReference type="EMBL" id="FWPT01000012">
    <property type="protein sequence ID" value="SMA50347.1"/>
    <property type="molecule type" value="Genomic_DNA"/>
</dbReference>